<dbReference type="InterPro" id="IPR023577">
    <property type="entry name" value="CYTH_domain"/>
</dbReference>
<dbReference type="InterPro" id="IPR039013">
    <property type="entry name" value="YgiF"/>
</dbReference>
<dbReference type="InterPro" id="IPR033469">
    <property type="entry name" value="CYTH-like_dom_sf"/>
</dbReference>
<dbReference type="SMART" id="SM01118">
    <property type="entry name" value="CYTH"/>
    <property type="match status" value="1"/>
</dbReference>
<accession>A0A2H9U676</accession>
<dbReference type="RefSeq" id="WP_100293382.1">
    <property type="nucleotide sequence ID" value="NZ_PGGC01000059.1"/>
</dbReference>
<name>A0A2H9U676_9GAMM</name>
<proteinExistence type="predicted"/>
<reference evidence="2 3" key="1">
    <citation type="submission" date="2017-11" db="EMBL/GenBank/DDBJ databases">
        <title>Draft genome sequence of environmental isolate Aeromonas cavernicola sp. nov. MDC 2508.</title>
        <authorList>
            <person name="Colston S.M."/>
            <person name="Navarro A."/>
            <person name="Martinez-Murcia A.J."/>
            <person name="Graf J."/>
        </authorList>
    </citation>
    <scope>NUCLEOTIDE SEQUENCE [LARGE SCALE GENOMIC DNA]</scope>
    <source>
        <strain evidence="2 3">MDC 2508</strain>
    </source>
</reference>
<evidence type="ECO:0000259" key="1">
    <source>
        <dbReference type="PROSITE" id="PS51707"/>
    </source>
</evidence>
<dbReference type="PROSITE" id="PS51707">
    <property type="entry name" value="CYTH"/>
    <property type="match status" value="1"/>
</dbReference>
<dbReference type="PANTHER" id="PTHR39569">
    <property type="entry name" value="INORGANIC TRIPHOSPHATASE"/>
    <property type="match status" value="1"/>
</dbReference>
<keyword evidence="3" id="KW-1185">Reference proteome</keyword>
<dbReference type="Gene3D" id="2.40.320.10">
    <property type="entry name" value="Hypothetical Protein Pfu-838710-001"/>
    <property type="match status" value="1"/>
</dbReference>
<dbReference type="CDD" id="cd07756">
    <property type="entry name" value="CYTH-like_Pase_CHAD"/>
    <property type="match status" value="1"/>
</dbReference>
<gene>
    <name evidence="2" type="ORF">CUC53_06385</name>
</gene>
<dbReference type="Proteomes" id="UP000235861">
    <property type="component" value="Unassembled WGS sequence"/>
</dbReference>
<comment type="caution">
    <text evidence="2">The sequence shown here is derived from an EMBL/GenBank/DDBJ whole genome shotgun (WGS) entry which is preliminary data.</text>
</comment>
<dbReference type="GO" id="GO:0046872">
    <property type="term" value="F:metal ion binding"/>
    <property type="evidence" value="ECO:0007669"/>
    <property type="project" value="TreeGrafter"/>
</dbReference>
<dbReference type="PANTHER" id="PTHR39569:SF1">
    <property type="entry name" value="INORGANIC TRIPHOSPHATASE"/>
    <property type="match status" value="1"/>
</dbReference>
<feature type="domain" description="CYTH" evidence="1">
    <location>
        <begin position="2"/>
        <end position="202"/>
    </location>
</feature>
<sequence>MQTEIEIKFFVTRNIEVDLSNLLNFFAINEHSSQQLGNVYFDTPNLDLRRLEMGLRIRRCDTFAEQTIKCRGQVIGGLHARPEYNAPIHGDLPDLTAFPDHIWPSTTERDRIQPQLEAQFRTDFLRRYWRIAVTGGEIELAWDQGDIIGSQGRAEINELELELKSGDAMALFTVAQQLAQLGGLRLGAQSKAQRGYRLAGLGKPLGLVPLTGSEPLAELTGVSAGLHHWQHHEQLWLEHPQDLALQQQALHAMCQGIVLVADCASTISPAVSWLPALVNLLTHLQANLNESHSWPNELATLLVCPNYIALQLAITATLHHASK</sequence>
<dbReference type="GO" id="GO:0050355">
    <property type="term" value="F:inorganic triphosphate phosphatase activity"/>
    <property type="evidence" value="ECO:0007669"/>
    <property type="project" value="InterPro"/>
</dbReference>
<protein>
    <submittedName>
        <fullName evidence="2">Adenylate cyclase</fullName>
    </submittedName>
</protein>
<evidence type="ECO:0000313" key="2">
    <source>
        <dbReference type="EMBL" id="PJG59557.1"/>
    </source>
</evidence>
<dbReference type="SUPFAM" id="SSF55154">
    <property type="entry name" value="CYTH-like phosphatases"/>
    <property type="match status" value="1"/>
</dbReference>
<dbReference type="AlphaFoldDB" id="A0A2H9U676"/>
<evidence type="ECO:0000313" key="3">
    <source>
        <dbReference type="Proteomes" id="UP000235861"/>
    </source>
</evidence>
<dbReference type="EMBL" id="PGGC01000059">
    <property type="protein sequence ID" value="PJG59557.1"/>
    <property type="molecule type" value="Genomic_DNA"/>
</dbReference>
<dbReference type="OrthoDB" id="3034217at2"/>
<organism evidence="2 3">
    <name type="scientific">Aeromonas cavernicola</name>
    <dbReference type="NCBI Taxonomy" id="1006623"/>
    <lineage>
        <taxon>Bacteria</taxon>
        <taxon>Pseudomonadati</taxon>
        <taxon>Pseudomonadota</taxon>
        <taxon>Gammaproteobacteria</taxon>
        <taxon>Aeromonadales</taxon>
        <taxon>Aeromonadaceae</taxon>
        <taxon>Aeromonas</taxon>
    </lineage>
</organism>
<dbReference type="Pfam" id="PF01928">
    <property type="entry name" value="CYTH"/>
    <property type="match status" value="1"/>
</dbReference>